<dbReference type="GO" id="GO:0005525">
    <property type="term" value="F:GTP binding"/>
    <property type="evidence" value="ECO:0007669"/>
    <property type="project" value="UniProtKB-KW"/>
</dbReference>
<name>G3MBK4_9CAUD</name>
<dbReference type="InterPro" id="IPR045061">
    <property type="entry name" value="FtsZ/CetZ"/>
</dbReference>
<evidence type="ECO:0000313" key="4">
    <source>
        <dbReference type="EMBL" id="AEO93400.1"/>
    </source>
</evidence>
<dbReference type="SUPFAM" id="SSF52490">
    <property type="entry name" value="Tubulin nucleotide-binding domain-like"/>
    <property type="match status" value="1"/>
</dbReference>
<keyword evidence="1" id="KW-0547">Nucleotide-binding</keyword>
<dbReference type="SMR" id="G3MBK4"/>
<accession>G3MBK4</accession>
<dbReference type="Proteomes" id="UP000009273">
    <property type="component" value="Segment"/>
</dbReference>
<organism evidence="4 5">
    <name type="scientific">Bacillus phage G</name>
    <dbReference type="NCBI Taxonomy" id="2884420"/>
    <lineage>
        <taxon>Viruses</taxon>
        <taxon>Duplodnaviria</taxon>
        <taxon>Heunggongvirae</taxon>
        <taxon>Uroviricota</taxon>
        <taxon>Caudoviricetes</taxon>
        <taxon>Donellivirus</taxon>
        <taxon>Donellivirus gee</taxon>
    </lineage>
</organism>
<evidence type="ECO:0000256" key="2">
    <source>
        <dbReference type="ARBA" id="ARBA00023134"/>
    </source>
</evidence>
<dbReference type="PANTHER" id="PTHR30314">
    <property type="entry name" value="CELL DIVISION PROTEIN FTSZ-RELATED"/>
    <property type="match status" value="1"/>
</dbReference>
<evidence type="ECO:0000259" key="3">
    <source>
        <dbReference type="SMART" id="SM00864"/>
    </source>
</evidence>
<dbReference type="SMART" id="SM00864">
    <property type="entry name" value="Tubulin"/>
    <property type="match status" value="1"/>
</dbReference>
<dbReference type="GeneID" id="18563356"/>
<keyword evidence="5" id="KW-1185">Reference proteome</keyword>
<dbReference type="Pfam" id="PF00091">
    <property type="entry name" value="Tubulin"/>
    <property type="match status" value="1"/>
</dbReference>
<sequence>MAGTKIGFLCFGEGGSNVGEYAAQKGFPVVAVNSAKIDLEKIKIIPKDCRIHLDGWEGAGRNRDVGREAVLSHAETIFEKIKDKFKDCDMVFSVASTAGGTGSGSLAVGIELLSEINSKVGAITILPDKNESPKAHMNSLECFSELSQYEQLNSTFIIDNEKANQVFKGKDKIQIYQLSNNQLIDNLAEICSLTDQHALVSNFDKNDLLEILSERGTTIISKITIPTEELKDEVEIVNAIRKSWETVCSSDIGDGQIVKAGVFGKIPKELTSMIDSRKVFEEIGMPYDIIESYYLNTEHSNHCIFYTILSGLSYPIERLKQIESEVQMIEQELINRVEVSRTQVFSTNNWNSKFKRPEQKQNVKTSLSDRLTRFTK</sequence>
<dbReference type="RefSeq" id="YP_009015441.1">
    <property type="nucleotide sequence ID" value="NC_023719.1"/>
</dbReference>
<dbReference type="Gene3D" id="3.40.50.1440">
    <property type="entry name" value="Tubulin/FtsZ, GTPase domain"/>
    <property type="match status" value="1"/>
</dbReference>
<protein>
    <submittedName>
        <fullName evidence="4">Gp138</fullName>
    </submittedName>
</protein>
<keyword evidence="2" id="KW-0342">GTP-binding</keyword>
<dbReference type="InterPro" id="IPR036525">
    <property type="entry name" value="Tubulin/FtsZ_GTPase_sf"/>
</dbReference>
<dbReference type="GO" id="GO:0051301">
    <property type="term" value="P:cell division"/>
    <property type="evidence" value="ECO:0007669"/>
    <property type="project" value="TreeGrafter"/>
</dbReference>
<reference evidence="4 5" key="1">
    <citation type="submission" date="2011-09" db="EMBL/GenBank/DDBJ databases">
        <authorList>
            <person name="Pope W.H."/>
            <person name="Pedulla M.L."/>
            <person name="Ford M.E."/>
            <person name="Peebles C.L."/>
            <person name="Hatfull G.H."/>
            <person name="Hendrix R.W."/>
        </authorList>
    </citation>
    <scope>NUCLEOTIDE SEQUENCE [LARGE SCALE GENOMIC DNA]</scope>
    <source>
        <strain evidence="4">G</strain>
    </source>
</reference>
<dbReference type="EMBL" id="JN638751">
    <property type="protein sequence ID" value="AEO93400.1"/>
    <property type="molecule type" value="Genomic_DNA"/>
</dbReference>
<dbReference type="PANTHER" id="PTHR30314:SF10">
    <property type="entry name" value="TUBULIN-LIKE PROTEIN CETZ"/>
    <property type="match status" value="1"/>
</dbReference>
<evidence type="ECO:0000256" key="1">
    <source>
        <dbReference type="ARBA" id="ARBA00022741"/>
    </source>
</evidence>
<evidence type="ECO:0000313" key="5">
    <source>
        <dbReference type="Proteomes" id="UP000009273"/>
    </source>
</evidence>
<dbReference type="InterPro" id="IPR003008">
    <property type="entry name" value="Tubulin_FtsZ_GTPase"/>
</dbReference>
<dbReference type="GO" id="GO:0003924">
    <property type="term" value="F:GTPase activity"/>
    <property type="evidence" value="ECO:0007669"/>
    <property type="project" value="InterPro"/>
</dbReference>
<gene>
    <name evidence="4" type="primary">138</name>
    <name evidence="4" type="ORF">G_138</name>
</gene>
<proteinExistence type="predicted"/>
<dbReference type="KEGG" id="vg:18563356"/>
<feature type="domain" description="Tubulin/FtsZ GTPase" evidence="3">
    <location>
        <begin position="5"/>
        <end position="198"/>
    </location>
</feature>